<feature type="transmembrane region" description="Helical" evidence="7">
    <location>
        <begin position="285"/>
        <end position="307"/>
    </location>
</feature>
<dbReference type="InterPro" id="IPR018383">
    <property type="entry name" value="UPF0324_pro"/>
</dbReference>
<evidence type="ECO:0008006" key="10">
    <source>
        <dbReference type="Google" id="ProtNLM"/>
    </source>
</evidence>
<evidence type="ECO:0000256" key="5">
    <source>
        <dbReference type="ARBA" id="ARBA00022989"/>
    </source>
</evidence>
<feature type="transmembrane region" description="Helical" evidence="7">
    <location>
        <begin position="313"/>
        <end position="335"/>
    </location>
</feature>
<dbReference type="EMBL" id="WEGK01000015">
    <property type="protein sequence ID" value="MQY22804.1"/>
    <property type="molecule type" value="Genomic_DNA"/>
</dbReference>
<dbReference type="Pfam" id="PF03601">
    <property type="entry name" value="Cons_hypoth698"/>
    <property type="match status" value="1"/>
</dbReference>
<feature type="transmembrane region" description="Helical" evidence="7">
    <location>
        <begin position="156"/>
        <end position="173"/>
    </location>
</feature>
<dbReference type="Proteomes" id="UP000438448">
    <property type="component" value="Unassembled WGS sequence"/>
</dbReference>
<feature type="transmembrane region" description="Helical" evidence="7">
    <location>
        <begin position="185"/>
        <end position="205"/>
    </location>
</feature>
<evidence type="ECO:0000256" key="1">
    <source>
        <dbReference type="ARBA" id="ARBA00004651"/>
    </source>
</evidence>
<dbReference type="AlphaFoldDB" id="A0A7K0DD44"/>
<evidence type="ECO:0000256" key="7">
    <source>
        <dbReference type="SAM" id="Phobius"/>
    </source>
</evidence>
<evidence type="ECO:0000256" key="2">
    <source>
        <dbReference type="ARBA" id="ARBA00007977"/>
    </source>
</evidence>
<protein>
    <recommendedName>
        <fullName evidence="10">Integral membrane protein (TIGR00698 family)</fullName>
    </recommendedName>
</protein>
<feature type="transmembrane region" description="Helical" evidence="7">
    <location>
        <begin position="63"/>
        <end position="81"/>
    </location>
</feature>
<dbReference type="GO" id="GO:0005886">
    <property type="term" value="C:plasma membrane"/>
    <property type="evidence" value="ECO:0007669"/>
    <property type="project" value="UniProtKB-SubCell"/>
</dbReference>
<feature type="transmembrane region" description="Helical" evidence="7">
    <location>
        <begin position="39"/>
        <end position="57"/>
    </location>
</feature>
<proteinExistence type="inferred from homology"/>
<feature type="transmembrane region" description="Helical" evidence="7">
    <location>
        <begin position="342"/>
        <end position="363"/>
    </location>
</feature>
<sequence length="364" mass="37696">MVLPHPGKMLECESMSSRLNTEVAVVEKDVTANRAHPRIAVSALVPGLSMVTIATAISMTVNYFLPTISPLLVAIILGAVLTNVVRIPERIQPGLQFSAKRLLRIGVALLGLQLVLRNIIDLGWDMIIVVVAIVSLGITGTMFAGKLLGIGWTQRLLIACGFSICGAAAVAAVDGVIDADEQEVVAGVALVILFGTLMIPVVPLLSHAFGLSDERAGLWAGGSIHEVAQVVAAGSAIGGAALGVAVVVKLARVLMLAPVTLILGVRQRNRLGANAEVKRPPLIPLFVVAFLACVALRSSGLLPHVILDNAETTQTILLTAAMFALGCGVRATTLVKVGARPLILAVLSTVWVGAIAFAGVLIAG</sequence>
<comment type="caution">
    <text evidence="8">The sequence shown here is derived from an EMBL/GenBank/DDBJ whole genome shotgun (WGS) entry which is preliminary data.</text>
</comment>
<comment type="similarity">
    <text evidence="2">Belongs to the UPF0324 family.</text>
</comment>
<keyword evidence="9" id="KW-1185">Reference proteome</keyword>
<keyword evidence="6 7" id="KW-0472">Membrane</keyword>
<keyword evidence="4 7" id="KW-0812">Transmembrane</keyword>
<feature type="transmembrane region" description="Helical" evidence="7">
    <location>
        <begin position="217"/>
        <end position="237"/>
    </location>
</feature>
<keyword evidence="3" id="KW-1003">Cell membrane</keyword>
<evidence type="ECO:0000256" key="4">
    <source>
        <dbReference type="ARBA" id="ARBA00022692"/>
    </source>
</evidence>
<dbReference type="PANTHER" id="PTHR30106">
    <property type="entry name" value="INNER MEMBRANE PROTEIN YEIH-RELATED"/>
    <property type="match status" value="1"/>
</dbReference>
<reference evidence="8 9" key="1">
    <citation type="submission" date="2019-10" db="EMBL/GenBank/DDBJ databases">
        <title>Nocardia macrotermitis sp. nov. and Nocardia aurantia sp. nov., isolated from the gut of fungus growing-termite Macrotermes natalensis.</title>
        <authorList>
            <person name="Benndorf R."/>
            <person name="Schwitalla J."/>
            <person name="Martin K."/>
            <person name="De Beer W."/>
            <person name="Kaster A.-K."/>
            <person name="Vollmers J."/>
            <person name="Poulsen M."/>
            <person name="Beemelmanns C."/>
        </authorList>
    </citation>
    <scope>NUCLEOTIDE SEQUENCE [LARGE SCALE GENOMIC DNA]</scope>
    <source>
        <strain evidence="8 9">RB20</strain>
    </source>
</reference>
<accession>A0A7K0DD44</accession>
<evidence type="ECO:0000256" key="3">
    <source>
        <dbReference type="ARBA" id="ARBA00022475"/>
    </source>
</evidence>
<evidence type="ECO:0000313" key="9">
    <source>
        <dbReference type="Proteomes" id="UP000438448"/>
    </source>
</evidence>
<name>A0A7K0DD44_9NOCA</name>
<dbReference type="PANTHER" id="PTHR30106:SF2">
    <property type="entry name" value="UPF0324 INNER MEMBRANE PROTEIN YEIH"/>
    <property type="match status" value="1"/>
</dbReference>
<comment type="subcellular location">
    <subcellularLocation>
        <location evidence="1">Cell membrane</location>
        <topology evidence="1">Multi-pass membrane protein</topology>
    </subcellularLocation>
</comment>
<keyword evidence="5 7" id="KW-1133">Transmembrane helix</keyword>
<feature type="transmembrane region" description="Helical" evidence="7">
    <location>
        <begin position="126"/>
        <end position="144"/>
    </location>
</feature>
<evidence type="ECO:0000256" key="6">
    <source>
        <dbReference type="ARBA" id="ARBA00023136"/>
    </source>
</evidence>
<gene>
    <name evidence="8" type="ORF">NRB20_59270</name>
</gene>
<organism evidence="8 9">
    <name type="scientific">Nocardia macrotermitis</name>
    <dbReference type="NCBI Taxonomy" id="2585198"/>
    <lineage>
        <taxon>Bacteria</taxon>
        <taxon>Bacillati</taxon>
        <taxon>Actinomycetota</taxon>
        <taxon>Actinomycetes</taxon>
        <taxon>Mycobacteriales</taxon>
        <taxon>Nocardiaceae</taxon>
        <taxon>Nocardia</taxon>
    </lineage>
</organism>
<evidence type="ECO:0000313" key="8">
    <source>
        <dbReference type="EMBL" id="MQY22804.1"/>
    </source>
</evidence>